<evidence type="ECO:0000259" key="4">
    <source>
        <dbReference type="PROSITE" id="PS50061"/>
    </source>
</evidence>
<evidence type="ECO:0008006" key="8">
    <source>
        <dbReference type="Google" id="ProtNLM"/>
    </source>
</evidence>
<keyword evidence="3" id="KW-0539">Nucleus</keyword>
<evidence type="ECO:0000256" key="3">
    <source>
        <dbReference type="RuleBase" id="RU004019"/>
    </source>
</evidence>
<dbReference type="GO" id="GO:0000981">
    <property type="term" value="F:DNA-binding transcription factor activity, RNA polymerase II-specific"/>
    <property type="evidence" value="ECO:0007669"/>
    <property type="project" value="TreeGrafter"/>
</dbReference>
<dbReference type="Pfam" id="PF00178">
    <property type="entry name" value="Ets"/>
    <property type="match status" value="1"/>
</dbReference>
<dbReference type="SMART" id="SM00413">
    <property type="entry name" value="ETS"/>
    <property type="match status" value="1"/>
</dbReference>
<dbReference type="InterPro" id="IPR046328">
    <property type="entry name" value="ETS_fam"/>
</dbReference>
<dbReference type="PANTHER" id="PTHR11849">
    <property type="entry name" value="ETS"/>
    <property type="match status" value="1"/>
</dbReference>
<comment type="similarity">
    <text evidence="1 3">Belongs to the ETS family.</text>
</comment>
<accession>A0A267EIP4</accession>
<dbReference type="GO" id="GO:0030154">
    <property type="term" value="P:cell differentiation"/>
    <property type="evidence" value="ECO:0007669"/>
    <property type="project" value="TreeGrafter"/>
</dbReference>
<dbReference type="PROSITE" id="PS50061">
    <property type="entry name" value="ETS_DOMAIN_3"/>
    <property type="match status" value="1"/>
</dbReference>
<dbReference type="SMART" id="SM00251">
    <property type="entry name" value="SAM_PNT"/>
    <property type="match status" value="1"/>
</dbReference>
<organism evidence="6 7">
    <name type="scientific">Macrostomum lignano</name>
    <dbReference type="NCBI Taxonomy" id="282301"/>
    <lineage>
        <taxon>Eukaryota</taxon>
        <taxon>Metazoa</taxon>
        <taxon>Spiralia</taxon>
        <taxon>Lophotrochozoa</taxon>
        <taxon>Platyhelminthes</taxon>
        <taxon>Rhabditophora</taxon>
        <taxon>Macrostomorpha</taxon>
        <taxon>Macrostomida</taxon>
        <taxon>Macrostomidae</taxon>
        <taxon>Macrostomum</taxon>
    </lineage>
</organism>
<dbReference type="InterPro" id="IPR013761">
    <property type="entry name" value="SAM/pointed_sf"/>
</dbReference>
<name>A0A267EIP4_9PLAT</name>
<dbReference type="Gene3D" id="1.10.150.50">
    <property type="entry name" value="Transcription Factor, Ets-1"/>
    <property type="match status" value="1"/>
</dbReference>
<evidence type="ECO:0000259" key="5">
    <source>
        <dbReference type="PROSITE" id="PS51433"/>
    </source>
</evidence>
<dbReference type="GO" id="GO:0005634">
    <property type="term" value="C:nucleus"/>
    <property type="evidence" value="ECO:0007669"/>
    <property type="project" value="UniProtKB-SubCell"/>
</dbReference>
<dbReference type="GO" id="GO:0043565">
    <property type="term" value="F:sequence-specific DNA binding"/>
    <property type="evidence" value="ECO:0007669"/>
    <property type="project" value="InterPro"/>
</dbReference>
<evidence type="ECO:0000313" key="7">
    <source>
        <dbReference type="Proteomes" id="UP000215902"/>
    </source>
</evidence>
<dbReference type="OrthoDB" id="10067219at2759"/>
<feature type="domain" description="ETS" evidence="4">
    <location>
        <begin position="312"/>
        <end position="397"/>
    </location>
</feature>
<dbReference type="InterPro" id="IPR000418">
    <property type="entry name" value="Ets_dom"/>
</dbReference>
<comment type="subcellular location">
    <subcellularLocation>
        <location evidence="3">Nucleus</location>
    </subcellularLocation>
</comment>
<evidence type="ECO:0000256" key="1">
    <source>
        <dbReference type="ARBA" id="ARBA00005562"/>
    </source>
</evidence>
<keyword evidence="2 3" id="KW-0238">DNA-binding</keyword>
<dbReference type="InterPro" id="IPR036390">
    <property type="entry name" value="WH_DNA-bd_sf"/>
</dbReference>
<dbReference type="SUPFAM" id="SSF47769">
    <property type="entry name" value="SAM/Pointed domain"/>
    <property type="match status" value="1"/>
</dbReference>
<feature type="domain" description="PNT" evidence="5">
    <location>
        <begin position="118"/>
        <end position="205"/>
    </location>
</feature>
<comment type="caution">
    <text evidence="6">The sequence shown here is derived from an EMBL/GenBank/DDBJ whole genome shotgun (WGS) entry which is preliminary data.</text>
</comment>
<dbReference type="Gene3D" id="1.10.10.10">
    <property type="entry name" value="Winged helix-like DNA-binding domain superfamily/Winged helix DNA-binding domain"/>
    <property type="match status" value="1"/>
</dbReference>
<reference evidence="6 7" key="1">
    <citation type="submission" date="2017-06" db="EMBL/GenBank/DDBJ databases">
        <title>A platform for efficient transgenesis in Macrostomum lignano, a flatworm model organism for stem cell research.</title>
        <authorList>
            <person name="Berezikov E."/>
        </authorList>
    </citation>
    <scope>NUCLEOTIDE SEQUENCE [LARGE SCALE GENOMIC DNA]</scope>
    <source>
        <strain evidence="6">DV1</strain>
        <tissue evidence="6">Whole organism</tissue>
    </source>
</reference>
<sequence length="442" mass="49038">FQLNPEIFGWARAGSSTGQRTQLQCGMQCKLAVQLHSSDSLLMLKRQLHQRAPASAQASLMSLPCLLYGQIPLSDEVRLASLMIRQSHAAVVTAEIGDRCISITRISGVRYLHNQPWQPDAQFHALMRLHGMSADPCSWTRPQLRLWVHWAARKFRRPELRQPAWESLTGQELAALTPVEFSQLCPSDADGGELWTHLKLLRRLHMVAVPQQPGRQRQQQNEAKLHRHPLPVAATATAVVVVSASGSQPISPTTPVQLQQMPLAVPAEKPLANPPQPTSLLGKMRISRSIKGQPQSVSTTLSAAVTGSGGACELWKFLLDLLTDCRYRRVVRWSSADDGTFSVLNPSALASVWGRRRGNPRMTFAKISRALRHYQRGGMLHKEPASENGQRYVYRFLCDMPRLLGYSVAELRRLVDAQAAETAPAEFDGADGIGELQEQQVL</sequence>
<dbReference type="SUPFAM" id="SSF46785">
    <property type="entry name" value="Winged helix' DNA-binding domain"/>
    <property type="match status" value="1"/>
</dbReference>
<dbReference type="Proteomes" id="UP000215902">
    <property type="component" value="Unassembled WGS sequence"/>
</dbReference>
<feature type="non-terminal residue" evidence="6">
    <location>
        <position position="1"/>
    </location>
</feature>
<evidence type="ECO:0000313" key="6">
    <source>
        <dbReference type="EMBL" id="PAA61393.1"/>
    </source>
</evidence>
<protein>
    <recommendedName>
        <fullName evidence="8">ETS domain-containing protein</fullName>
    </recommendedName>
</protein>
<dbReference type="Pfam" id="PF02198">
    <property type="entry name" value="SAM_PNT"/>
    <property type="match status" value="1"/>
</dbReference>
<proteinExistence type="inferred from homology"/>
<dbReference type="STRING" id="282301.A0A267EIP4"/>
<gene>
    <name evidence="6" type="ORF">BOX15_Mlig004327g1</name>
</gene>
<dbReference type="InterPro" id="IPR003118">
    <property type="entry name" value="Pointed_dom"/>
</dbReference>
<dbReference type="AlphaFoldDB" id="A0A267EIP4"/>
<keyword evidence="7" id="KW-1185">Reference proteome</keyword>
<dbReference type="PRINTS" id="PR00454">
    <property type="entry name" value="ETSDOMAIN"/>
</dbReference>
<dbReference type="EMBL" id="NIVC01002036">
    <property type="protein sequence ID" value="PAA61393.1"/>
    <property type="molecule type" value="Genomic_DNA"/>
</dbReference>
<dbReference type="PROSITE" id="PS51433">
    <property type="entry name" value="PNT"/>
    <property type="match status" value="1"/>
</dbReference>
<dbReference type="InterPro" id="IPR036388">
    <property type="entry name" value="WH-like_DNA-bd_sf"/>
</dbReference>
<evidence type="ECO:0000256" key="2">
    <source>
        <dbReference type="ARBA" id="ARBA00023125"/>
    </source>
</evidence>